<accession>A0A4S2H4Z2</accession>
<dbReference type="InterPro" id="IPR013785">
    <property type="entry name" value="Aldolase_TIM"/>
</dbReference>
<keyword evidence="3" id="KW-0479">Metal-binding</keyword>
<dbReference type="InterPro" id="IPR050377">
    <property type="entry name" value="Radical_SAM_PqqE_MftC-like"/>
</dbReference>
<dbReference type="OrthoDB" id="9810775at2"/>
<sequence length="359" mass="39963">MPQIRPDPDRYFHLFHRSLGIHMTMQCPLECAHCSVSSGPKRGERVDSELLLRRLEEIGREGHVRRLSLSGGEPFLMRPLLRAIAAWAQRYGVALYINTAGHFARSRERALDWLGDIEGEITIAISADRYHLPFVDMANIRHLAEAAFEREFGVALVIRVHEGEDDAFLAELRECLGERVWRRAKLDIAPVVYAGRGASLPGAPQAAETPLEEIADTPCQVADQPVADTDGKVYACCNTEAGRRVPALVLGDLVREGLPEMTRRADGDVLLQAIRTWGPRQLARLLQADGLAGRLTGRYRDRSICNLCEDILGDPALNAHLRKRLKTGALRDELEAGRLLRRGEIFPPGPVRAETEPAR</sequence>
<name>A0A4S2H4Z2_9PROT</name>
<dbReference type="SFLD" id="SFLDS00029">
    <property type="entry name" value="Radical_SAM"/>
    <property type="match status" value="1"/>
</dbReference>
<dbReference type="PANTHER" id="PTHR11228:SF7">
    <property type="entry name" value="PQQA PEPTIDE CYCLASE"/>
    <property type="match status" value="1"/>
</dbReference>
<dbReference type="EMBL" id="SRXW01000001">
    <property type="protein sequence ID" value="TGY90613.1"/>
    <property type="molecule type" value="Genomic_DNA"/>
</dbReference>
<keyword evidence="4" id="KW-0408">Iron</keyword>
<dbReference type="GO" id="GO:0051536">
    <property type="term" value="F:iron-sulfur cluster binding"/>
    <property type="evidence" value="ECO:0007669"/>
    <property type="project" value="UniProtKB-KW"/>
</dbReference>
<evidence type="ECO:0000313" key="8">
    <source>
        <dbReference type="Proteomes" id="UP000308054"/>
    </source>
</evidence>
<evidence type="ECO:0000259" key="6">
    <source>
        <dbReference type="Pfam" id="PF04055"/>
    </source>
</evidence>
<dbReference type="GO" id="GO:0003824">
    <property type="term" value="F:catalytic activity"/>
    <property type="evidence" value="ECO:0007669"/>
    <property type="project" value="InterPro"/>
</dbReference>
<dbReference type="Proteomes" id="UP000308054">
    <property type="component" value="Unassembled WGS sequence"/>
</dbReference>
<evidence type="ECO:0000256" key="1">
    <source>
        <dbReference type="ARBA" id="ARBA00001966"/>
    </source>
</evidence>
<dbReference type="InterPro" id="IPR007197">
    <property type="entry name" value="rSAM"/>
</dbReference>
<dbReference type="SUPFAM" id="SSF102114">
    <property type="entry name" value="Radical SAM enzymes"/>
    <property type="match status" value="1"/>
</dbReference>
<evidence type="ECO:0000256" key="3">
    <source>
        <dbReference type="ARBA" id="ARBA00022723"/>
    </source>
</evidence>
<feature type="domain" description="Radical SAM core" evidence="6">
    <location>
        <begin position="23"/>
        <end position="116"/>
    </location>
</feature>
<keyword evidence="8" id="KW-1185">Reference proteome</keyword>
<evidence type="ECO:0000256" key="4">
    <source>
        <dbReference type="ARBA" id="ARBA00023004"/>
    </source>
</evidence>
<protein>
    <submittedName>
        <fullName evidence="7">Radical SAM protein</fullName>
    </submittedName>
</protein>
<dbReference type="Gene3D" id="3.20.20.70">
    <property type="entry name" value="Aldolase class I"/>
    <property type="match status" value="1"/>
</dbReference>
<organism evidence="7 8">
    <name type="scientific">Marinicauda algicola</name>
    <dbReference type="NCBI Taxonomy" id="2029849"/>
    <lineage>
        <taxon>Bacteria</taxon>
        <taxon>Pseudomonadati</taxon>
        <taxon>Pseudomonadota</taxon>
        <taxon>Alphaproteobacteria</taxon>
        <taxon>Maricaulales</taxon>
        <taxon>Maricaulaceae</taxon>
        <taxon>Marinicauda</taxon>
    </lineage>
</organism>
<comment type="cofactor">
    <cofactor evidence="1">
        <name>[4Fe-4S] cluster</name>
        <dbReference type="ChEBI" id="CHEBI:49883"/>
    </cofactor>
</comment>
<keyword evidence="2" id="KW-0949">S-adenosyl-L-methionine</keyword>
<dbReference type="CDD" id="cd01335">
    <property type="entry name" value="Radical_SAM"/>
    <property type="match status" value="1"/>
</dbReference>
<evidence type="ECO:0000313" key="7">
    <source>
        <dbReference type="EMBL" id="TGY90613.1"/>
    </source>
</evidence>
<reference evidence="7 8" key="1">
    <citation type="journal article" date="2017" name="Int. J. Syst. Evol. Microbiol.">
        <title>Marinicauda algicola sp. nov., isolated from a marine red alga Rhodosorus marinus.</title>
        <authorList>
            <person name="Jeong S.E."/>
            <person name="Jeon S.H."/>
            <person name="Chun B.H."/>
            <person name="Kim D.W."/>
            <person name="Jeon C.O."/>
        </authorList>
    </citation>
    <scope>NUCLEOTIDE SEQUENCE [LARGE SCALE GENOMIC DNA]</scope>
    <source>
        <strain evidence="7 8">JCM 31718</strain>
    </source>
</reference>
<evidence type="ECO:0000256" key="5">
    <source>
        <dbReference type="ARBA" id="ARBA00023014"/>
    </source>
</evidence>
<dbReference type="AlphaFoldDB" id="A0A4S2H4Z2"/>
<dbReference type="PANTHER" id="PTHR11228">
    <property type="entry name" value="RADICAL SAM DOMAIN PROTEIN"/>
    <property type="match status" value="1"/>
</dbReference>
<gene>
    <name evidence="7" type="ORF">E5163_05710</name>
</gene>
<dbReference type="GO" id="GO:0046872">
    <property type="term" value="F:metal ion binding"/>
    <property type="evidence" value="ECO:0007669"/>
    <property type="project" value="UniProtKB-KW"/>
</dbReference>
<dbReference type="Pfam" id="PF04055">
    <property type="entry name" value="Radical_SAM"/>
    <property type="match status" value="1"/>
</dbReference>
<dbReference type="InterPro" id="IPR058240">
    <property type="entry name" value="rSAM_sf"/>
</dbReference>
<evidence type="ECO:0000256" key="2">
    <source>
        <dbReference type="ARBA" id="ARBA00022691"/>
    </source>
</evidence>
<keyword evidence="5" id="KW-0411">Iron-sulfur</keyword>
<comment type="caution">
    <text evidence="7">The sequence shown here is derived from an EMBL/GenBank/DDBJ whole genome shotgun (WGS) entry which is preliminary data.</text>
</comment>
<dbReference type="RefSeq" id="WP_135995111.1">
    <property type="nucleotide sequence ID" value="NZ_CP071057.1"/>
</dbReference>
<proteinExistence type="predicted"/>